<comment type="caution">
    <text evidence="2">The sequence shown here is derived from an EMBL/GenBank/DDBJ whole genome shotgun (WGS) entry which is preliminary data.</text>
</comment>
<sequence length="151" mass="16135">MTSLPTAFAHLPEDGERLRAPAGEYVVRLPGSATGGALSIVEFRFPPGALGAAPHVHRGHEEYFYVLDGEVTFDLDDGARAVGAGGAVAVPRGVAHGFRNEGAEWARCLFVLTPAGYEDYFRAIDRALAHGEELTGERLAALRARFATETL</sequence>
<reference evidence="2 3" key="1">
    <citation type="submission" date="2022-06" db="EMBL/GenBank/DDBJ databases">
        <title>Genomic Encyclopedia of Archaeal and Bacterial Type Strains, Phase II (KMG-II): from individual species to whole genera.</title>
        <authorList>
            <person name="Goeker M."/>
        </authorList>
    </citation>
    <scope>NUCLEOTIDE SEQUENCE [LARGE SCALE GENOMIC DNA]</scope>
    <source>
        <strain evidence="2 3">DSM 40477</strain>
    </source>
</reference>
<dbReference type="Proteomes" id="UP001205311">
    <property type="component" value="Unassembled WGS sequence"/>
</dbReference>
<dbReference type="RefSeq" id="WP_253669521.1">
    <property type="nucleotide sequence ID" value="NZ_JAMTCP010000009.1"/>
</dbReference>
<dbReference type="Pfam" id="PF07883">
    <property type="entry name" value="Cupin_2"/>
    <property type="match status" value="1"/>
</dbReference>
<feature type="domain" description="Cupin type-2" evidence="1">
    <location>
        <begin position="42"/>
        <end position="111"/>
    </location>
</feature>
<evidence type="ECO:0000259" key="1">
    <source>
        <dbReference type="Pfam" id="PF07883"/>
    </source>
</evidence>
<dbReference type="PANTHER" id="PTHR36440">
    <property type="entry name" value="PUTATIVE (AFU_ORTHOLOGUE AFUA_8G07350)-RELATED"/>
    <property type="match status" value="1"/>
</dbReference>
<dbReference type="EMBL" id="JAMTCP010000009">
    <property type="protein sequence ID" value="MCP2258604.1"/>
    <property type="molecule type" value="Genomic_DNA"/>
</dbReference>
<evidence type="ECO:0000313" key="3">
    <source>
        <dbReference type="Proteomes" id="UP001205311"/>
    </source>
</evidence>
<dbReference type="Gene3D" id="2.60.120.10">
    <property type="entry name" value="Jelly Rolls"/>
    <property type="match status" value="1"/>
</dbReference>
<gene>
    <name evidence="2" type="ORF">LX15_002302</name>
</gene>
<keyword evidence="3" id="KW-1185">Reference proteome</keyword>
<accession>A0ABT1HSW8</accession>
<dbReference type="InterPro" id="IPR014710">
    <property type="entry name" value="RmlC-like_jellyroll"/>
</dbReference>
<dbReference type="SUPFAM" id="SSF51182">
    <property type="entry name" value="RmlC-like cupins"/>
    <property type="match status" value="1"/>
</dbReference>
<dbReference type="InterPro" id="IPR053146">
    <property type="entry name" value="QDO-like"/>
</dbReference>
<dbReference type="InterPro" id="IPR013096">
    <property type="entry name" value="Cupin_2"/>
</dbReference>
<dbReference type="PANTHER" id="PTHR36440:SF1">
    <property type="entry name" value="PUTATIVE (AFU_ORTHOLOGUE AFUA_8G07350)-RELATED"/>
    <property type="match status" value="1"/>
</dbReference>
<proteinExistence type="predicted"/>
<evidence type="ECO:0000313" key="2">
    <source>
        <dbReference type="EMBL" id="MCP2258604.1"/>
    </source>
</evidence>
<organism evidence="2 3">
    <name type="scientific">Streptoalloteichus tenebrarius (strain ATCC 17920 / DSM 40477 / JCM 4838 / CBS 697.72 / NBRC 16177 / NCIMB 11028 / NRRL B-12390 / A12253. 1 / ISP 5477)</name>
    <name type="common">Streptomyces tenebrarius</name>
    <dbReference type="NCBI Taxonomy" id="1933"/>
    <lineage>
        <taxon>Bacteria</taxon>
        <taxon>Bacillati</taxon>
        <taxon>Actinomycetota</taxon>
        <taxon>Actinomycetes</taxon>
        <taxon>Pseudonocardiales</taxon>
        <taxon>Pseudonocardiaceae</taxon>
        <taxon>Streptoalloteichus</taxon>
    </lineage>
</organism>
<name>A0ABT1HSW8_STRSD</name>
<protein>
    <submittedName>
        <fullName evidence="2">Cupin domain-containing protein</fullName>
    </submittedName>
</protein>
<dbReference type="InterPro" id="IPR011051">
    <property type="entry name" value="RmlC_Cupin_sf"/>
</dbReference>